<dbReference type="InterPro" id="IPR012337">
    <property type="entry name" value="RNaseH-like_sf"/>
</dbReference>
<evidence type="ECO:0000259" key="1">
    <source>
        <dbReference type="SMART" id="SM00597"/>
    </source>
</evidence>
<dbReference type="InterPro" id="IPR052958">
    <property type="entry name" value="IFN-induced_PKR_regulator"/>
</dbReference>
<dbReference type="InParanoid" id="A0A5N4AYX7"/>
<dbReference type="SUPFAM" id="SSF53098">
    <property type="entry name" value="Ribonuclease H-like"/>
    <property type="match status" value="1"/>
</dbReference>
<dbReference type="AlphaFoldDB" id="A0A5N4AYX7"/>
<dbReference type="PANTHER" id="PTHR46289:SF14">
    <property type="entry name" value="DUF4371 DOMAIN-CONTAINING PROTEIN"/>
    <property type="match status" value="1"/>
</dbReference>
<feature type="domain" description="TTF-type" evidence="1">
    <location>
        <begin position="96"/>
        <end position="193"/>
    </location>
</feature>
<evidence type="ECO:0000313" key="2">
    <source>
        <dbReference type="EMBL" id="KAB0802562.1"/>
    </source>
</evidence>
<gene>
    <name evidence="2" type="ORF">PPYR_04748</name>
</gene>
<organism evidence="2 3">
    <name type="scientific">Photinus pyralis</name>
    <name type="common">Common eastern firefly</name>
    <name type="synonym">Lampyris pyralis</name>
    <dbReference type="NCBI Taxonomy" id="7054"/>
    <lineage>
        <taxon>Eukaryota</taxon>
        <taxon>Metazoa</taxon>
        <taxon>Ecdysozoa</taxon>
        <taxon>Arthropoda</taxon>
        <taxon>Hexapoda</taxon>
        <taxon>Insecta</taxon>
        <taxon>Pterygota</taxon>
        <taxon>Neoptera</taxon>
        <taxon>Endopterygota</taxon>
        <taxon>Coleoptera</taxon>
        <taxon>Polyphaga</taxon>
        <taxon>Elateriformia</taxon>
        <taxon>Elateroidea</taxon>
        <taxon>Lampyridae</taxon>
        <taxon>Lampyrinae</taxon>
        <taxon>Photinus</taxon>
    </lineage>
</organism>
<dbReference type="InterPro" id="IPR025398">
    <property type="entry name" value="DUF4371"/>
</dbReference>
<proteinExistence type="predicted"/>
<comment type="caution">
    <text evidence="2">The sequence shown here is derived from an EMBL/GenBank/DDBJ whole genome shotgun (WGS) entry which is preliminary data.</text>
</comment>
<protein>
    <recommendedName>
        <fullName evidence="1">TTF-type domain-containing protein</fullName>
    </recommendedName>
</protein>
<keyword evidence="3" id="KW-1185">Reference proteome</keyword>
<dbReference type="InterPro" id="IPR006580">
    <property type="entry name" value="Znf_TTF"/>
</dbReference>
<dbReference type="InterPro" id="IPR008906">
    <property type="entry name" value="HATC_C_dom"/>
</dbReference>
<evidence type="ECO:0000313" key="3">
    <source>
        <dbReference type="Proteomes" id="UP000327044"/>
    </source>
</evidence>
<accession>A0A5N4AYX7</accession>
<dbReference type="Pfam" id="PF14291">
    <property type="entry name" value="DUF4371"/>
    <property type="match status" value="1"/>
</dbReference>
<sequence length="807" mass="91370">MKRKSTTLLNFFAPIKRNTAENEHSQETAVISENAVVIEETDNAPNADHNFQEKNSMDISSLISRRLTDAEKINFLRNRWIPDDNFVFPYRTCGERRRKFCYSWLKKFPWLSYSRKEDTVYCVYCALFAPESVGINSSQSAGSFVKKGFCNWKKALEKFQQHCGLTYHEHSVVAALNFEKVMSGSSSMKGIDKVIDVASENQAKRNAEKIKPIVESVLFCGRQGIALRGHRDHGEFDLNCAPVENEGNLRALLRLRVQANDKNIIEHFQNCGKNATYISWKIQNEILAASHRVIKEKIIAEVKDAKFFSILADETSDVSTMEQFSLCLRYLKRDAESKYTICEKFLEFVPVTSTTGEALANTIETVLRENNLDIENLRGQGYDGAASMSGSFKGTQARIAAKFPKALYVHCASHSLNLALSNSSGIRQIKNCFGIIEKLAVFFNTPKREAVLKKQINAHAPESTRQKLMKLCVTRWVERHDSVMVTGDLLIPAAAALEEIGEWDDRDSSSQANILLNAIRQPEFLIALSTSEKLLSYTLILSKQLQTIDSDLVSVIDHAENALAQIQSLRQNAEEDFHEIFEAASEKAAFLGTEIKIPRRVGKQVHRDNTPAGDVEEYFRRTVFIPFAESLSGSIEQRLMKHQEILKSFVCLLPKYYQQEVAKSKTKREIEKELEIGIKKLATTYESDVGASNIHVLTSELKLWHSSFKGSENLPRTAVDCLNQCKESVYPNVCTLLKIFATLPVTTCTAERSFSTLRRLNTYLRNTMTEIRLNGLASLNIHREIPVNFAEILAILKESPRRLEFVI</sequence>
<name>A0A5N4AYX7_PHOPY</name>
<dbReference type="GO" id="GO:0046983">
    <property type="term" value="F:protein dimerization activity"/>
    <property type="evidence" value="ECO:0007669"/>
    <property type="project" value="InterPro"/>
</dbReference>
<dbReference type="EMBL" id="VVIM01000002">
    <property type="protein sequence ID" value="KAB0802562.1"/>
    <property type="molecule type" value="Genomic_DNA"/>
</dbReference>
<dbReference type="SMART" id="SM00597">
    <property type="entry name" value="ZnF_TTF"/>
    <property type="match status" value="1"/>
</dbReference>
<dbReference type="PANTHER" id="PTHR46289">
    <property type="entry name" value="52 KDA REPRESSOR OF THE INHIBITOR OF THE PROTEIN KINASE-LIKE PROTEIN-RELATED"/>
    <property type="match status" value="1"/>
</dbReference>
<dbReference type="Pfam" id="PF05699">
    <property type="entry name" value="Dimer_Tnp_hAT"/>
    <property type="match status" value="1"/>
</dbReference>
<dbReference type="Proteomes" id="UP000327044">
    <property type="component" value="Unassembled WGS sequence"/>
</dbReference>
<reference evidence="2 3" key="1">
    <citation type="journal article" date="2018" name="Elife">
        <title>Firefly genomes illuminate parallel origins of bioluminescence in beetles.</title>
        <authorList>
            <person name="Fallon T.R."/>
            <person name="Lower S.E."/>
            <person name="Chang C.H."/>
            <person name="Bessho-Uehara M."/>
            <person name="Martin G.J."/>
            <person name="Bewick A.J."/>
            <person name="Behringer M."/>
            <person name="Debat H.J."/>
            <person name="Wong I."/>
            <person name="Day J.C."/>
            <person name="Suvorov A."/>
            <person name="Silva C.J."/>
            <person name="Stanger-Hall K.F."/>
            <person name="Hall D.W."/>
            <person name="Schmitz R.J."/>
            <person name="Nelson D.R."/>
            <person name="Lewis S.M."/>
            <person name="Shigenobu S."/>
            <person name="Bybee S.M."/>
            <person name="Larracuente A.M."/>
            <person name="Oba Y."/>
            <person name="Weng J.K."/>
        </authorList>
    </citation>
    <scope>NUCLEOTIDE SEQUENCE [LARGE SCALE GENOMIC DNA]</scope>
    <source>
        <strain evidence="2">1611_PpyrPB1</strain>
        <tissue evidence="2">Whole body</tissue>
    </source>
</reference>